<evidence type="ECO:0000313" key="1">
    <source>
        <dbReference type="EMBL" id="VDN86715.1"/>
    </source>
</evidence>
<dbReference type="WBParaSite" id="BPAG_0000556501-mRNA-1">
    <property type="protein sequence ID" value="BPAG_0000556501-mRNA-1"/>
    <property type="gene ID" value="BPAG_0000556501"/>
</dbReference>
<gene>
    <name evidence="1" type="ORF">BPAG_LOCUS5529</name>
</gene>
<keyword evidence="2" id="KW-1185">Reference proteome</keyword>
<organism evidence="3">
    <name type="scientific">Brugia pahangi</name>
    <name type="common">Filarial nematode worm</name>
    <dbReference type="NCBI Taxonomy" id="6280"/>
    <lineage>
        <taxon>Eukaryota</taxon>
        <taxon>Metazoa</taxon>
        <taxon>Ecdysozoa</taxon>
        <taxon>Nematoda</taxon>
        <taxon>Chromadorea</taxon>
        <taxon>Rhabditida</taxon>
        <taxon>Spirurina</taxon>
        <taxon>Spiruromorpha</taxon>
        <taxon>Filarioidea</taxon>
        <taxon>Onchocercidae</taxon>
        <taxon>Brugia</taxon>
    </lineage>
</organism>
<dbReference type="EMBL" id="UZAD01003971">
    <property type="protein sequence ID" value="VDN86715.1"/>
    <property type="molecule type" value="Genomic_DNA"/>
</dbReference>
<dbReference type="Proteomes" id="UP000278627">
    <property type="component" value="Unassembled WGS sequence"/>
</dbReference>
<accession>A0A0N4TBH8</accession>
<sequence length="36" mass="4210">MEIPRPGSRIEIVAAMRRVRVNSTLYKVNYIAYIKT</sequence>
<protein>
    <submittedName>
        <fullName evidence="3">Acetyl-CoA carboxylase biotin carboxyl carrier protein subunit</fullName>
    </submittedName>
</protein>
<evidence type="ECO:0000313" key="2">
    <source>
        <dbReference type="Proteomes" id="UP000278627"/>
    </source>
</evidence>
<reference evidence="3" key="1">
    <citation type="submission" date="2017-02" db="UniProtKB">
        <authorList>
            <consortium name="WormBaseParasite"/>
        </authorList>
    </citation>
    <scope>IDENTIFICATION</scope>
</reference>
<dbReference type="AlphaFoldDB" id="A0A0N4TBH8"/>
<proteinExistence type="predicted"/>
<evidence type="ECO:0000313" key="3">
    <source>
        <dbReference type="WBParaSite" id="BPAG_0000556501-mRNA-1"/>
    </source>
</evidence>
<name>A0A0N4TBH8_BRUPA</name>
<reference evidence="1 2" key="2">
    <citation type="submission" date="2018-11" db="EMBL/GenBank/DDBJ databases">
        <authorList>
            <consortium name="Pathogen Informatics"/>
        </authorList>
    </citation>
    <scope>NUCLEOTIDE SEQUENCE [LARGE SCALE GENOMIC DNA]</scope>
</reference>